<proteinExistence type="predicted"/>
<accession>A0A9X1T1Q4</accession>
<sequence>MSLPKIRLAAAAALMSFAALAAPATAETVGDVGVDWTGNDIIVDAVSDPKIEGITCHVTYFDRGVIDRLRKGNWFEDPSNNSIACRQTGPVVIDDIDLSKGGEEVFRSGLSLIWKSLQVTRIYDRKNNTLIYLAHSRQVVEGSAKMSISTVPLFNQQVTWKKGAPQ</sequence>
<feature type="signal peptide" evidence="1">
    <location>
        <begin position="1"/>
        <end position="21"/>
    </location>
</feature>
<protein>
    <submittedName>
        <fullName evidence="2">CreA family protein</fullName>
    </submittedName>
</protein>
<dbReference type="GO" id="GO:0005829">
    <property type="term" value="C:cytosol"/>
    <property type="evidence" value="ECO:0007669"/>
    <property type="project" value="TreeGrafter"/>
</dbReference>
<keyword evidence="1" id="KW-0732">Signal</keyword>
<dbReference type="PANTHER" id="PTHR37952:SF2">
    <property type="entry name" value="PROTEIN CREA"/>
    <property type="match status" value="1"/>
</dbReference>
<reference evidence="2" key="1">
    <citation type="submission" date="2021-12" db="EMBL/GenBank/DDBJ databases">
        <authorList>
            <person name="Li Y."/>
        </authorList>
    </citation>
    <scope>NUCLEOTIDE SEQUENCE</scope>
    <source>
        <strain evidence="2">DKSPLA3</strain>
    </source>
</reference>
<keyword evidence="3" id="KW-1185">Reference proteome</keyword>
<feature type="chain" id="PRO_5040974184" evidence="1">
    <location>
        <begin position="22"/>
        <end position="166"/>
    </location>
</feature>
<evidence type="ECO:0000256" key="1">
    <source>
        <dbReference type="SAM" id="SignalP"/>
    </source>
</evidence>
<dbReference type="AlphaFoldDB" id="A0A9X1T1Q4"/>
<gene>
    <name evidence="2" type="ORF">LRX75_17270</name>
</gene>
<evidence type="ECO:0000313" key="2">
    <source>
        <dbReference type="EMBL" id="MCD7110787.1"/>
    </source>
</evidence>
<name>A0A9X1T1Q4_9HYPH</name>
<dbReference type="PIRSF" id="PIRSF003174">
    <property type="entry name" value="CreA"/>
    <property type="match status" value="1"/>
</dbReference>
<evidence type="ECO:0000313" key="3">
    <source>
        <dbReference type="Proteomes" id="UP001139089"/>
    </source>
</evidence>
<dbReference type="InterPro" id="IPR010292">
    <property type="entry name" value="Uncharacterised_CreA"/>
</dbReference>
<dbReference type="EMBL" id="JAJOZR010000011">
    <property type="protein sequence ID" value="MCD7110787.1"/>
    <property type="molecule type" value="Genomic_DNA"/>
</dbReference>
<organism evidence="2 3">
    <name type="scientific">Rhizobium quercicola</name>
    <dbReference type="NCBI Taxonomy" id="2901226"/>
    <lineage>
        <taxon>Bacteria</taxon>
        <taxon>Pseudomonadati</taxon>
        <taxon>Pseudomonadota</taxon>
        <taxon>Alphaproteobacteria</taxon>
        <taxon>Hyphomicrobiales</taxon>
        <taxon>Rhizobiaceae</taxon>
        <taxon>Rhizobium/Agrobacterium group</taxon>
        <taxon>Rhizobium</taxon>
    </lineage>
</organism>
<dbReference type="Pfam" id="PF05981">
    <property type="entry name" value="CreA"/>
    <property type="match status" value="1"/>
</dbReference>
<comment type="caution">
    <text evidence="2">The sequence shown here is derived from an EMBL/GenBank/DDBJ whole genome shotgun (WGS) entry which is preliminary data.</text>
</comment>
<dbReference type="Proteomes" id="UP001139089">
    <property type="component" value="Unassembled WGS sequence"/>
</dbReference>
<dbReference type="RefSeq" id="WP_231815924.1">
    <property type="nucleotide sequence ID" value="NZ_JAJOZR010000011.1"/>
</dbReference>
<dbReference type="PANTHER" id="PTHR37952">
    <property type="match status" value="1"/>
</dbReference>